<dbReference type="Pfam" id="PF00004">
    <property type="entry name" value="AAA"/>
    <property type="match status" value="1"/>
</dbReference>
<evidence type="ECO:0000256" key="2">
    <source>
        <dbReference type="ARBA" id="ARBA00022741"/>
    </source>
</evidence>
<dbReference type="InterPro" id="IPR027417">
    <property type="entry name" value="P-loop_NTPase"/>
</dbReference>
<name>A0ABY8U7M6_TETOB</name>
<dbReference type="InterPro" id="IPR019489">
    <property type="entry name" value="Clp_ATPase_C"/>
</dbReference>
<dbReference type="SUPFAM" id="SSF52540">
    <property type="entry name" value="P-loop containing nucleoside triphosphate hydrolases"/>
    <property type="match status" value="1"/>
</dbReference>
<feature type="domain" description="Clp ATPase C-terminal" evidence="6">
    <location>
        <begin position="347"/>
        <end position="438"/>
    </location>
</feature>
<organism evidence="7 8">
    <name type="scientific">Tetradesmus obliquus</name>
    <name type="common">Green alga</name>
    <name type="synonym">Acutodesmus obliquus</name>
    <dbReference type="NCBI Taxonomy" id="3088"/>
    <lineage>
        <taxon>Eukaryota</taxon>
        <taxon>Viridiplantae</taxon>
        <taxon>Chlorophyta</taxon>
        <taxon>core chlorophytes</taxon>
        <taxon>Chlorophyceae</taxon>
        <taxon>CS clade</taxon>
        <taxon>Sphaeropleales</taxon>
        <taxon>Scenedesmaceae</taxon>
        <taxon>Tetradesmus</taxon>
    </lineage>
</organism>
<dbReference type="InterPro" id="IPR004491">
    <property type="entry name" value="HslU"/>
</dbReference>
<protein>
    <recommendedName>
        <fullName evidence="9">AAA+ ATPase domain-containing protein</fullName>
    </recommendedName>
</protein>
<dbReference type="Proteomes" id="UP001244341">
    <property type="component" value="Chromosome 7b"/>
</dbReference>
<dbReference type="InterPro" id="IPR003959">
    <property type="entry name" value="ATPase_AAA_core"/>
</dbReference>
<dbReference type="SMART" id="SM01086">
    <property type="entry name" value="ClpB_D2-small"/>
    <property type="match status" value="1"/>
</dbReference>
<evidence type="ECO:0000313" key="8">
    <source>
        <dbReference type="Proteomes" id="UP001244341"/>
    </source>
</evidence>
<proteinExistence type="inferred from homology"/>
<dbReference type="Pfam" id="PF07724">
    <property type="entry name" value="AAA_2"/>
    <property type="match status" value="1"/>
</dbReference>
<evidence type="ECO:0000259" key="6">
    <source>
        <dbReference type="SMART" id="SM01086"/>
    </source>
</evidence>
<dbReference type="SMART" id="SM00382">
    <property type="entry name" value="AAA"/>
    <property type="match status" value="1"/>
</dbReference>
<evidence type="ECO:0000256" key="3">
    <source>
        <dbReference type="ARBA" id="ARBA00022840"/>
    </source>
</evidence>
<dbReference type="PANTHER" id="PTHR48102:SF3">
    <property type="entry name" value="ATP-DEPENDENT PROTEASE ATPASE SUBUNIT HSLU"/>
    <property type="match status" value="1"/>
</dbReference>
<dbReference type="PANTHER" id="PTHR48102">
    <property type="entry name" value="ATP-DEPENDENT CLP PROTEASE ATP-BINDING SUBUNIT CLPX-LIKE, MITOCHONDRIAL-RELATED"/>
    <property type="match status" value="1"/>
</dbReference>
<reference evidence="7 8" key="1">
    <citation type="submission" date="2023-05" db="EMBL/GenBank/DDBJ databases">
        <title>A 100% complete, gapless, phased diploid assembly of the Scenedesmus obliquus UTEX 3031 genome.</title>
        <authorList>
            <person name="Biondi T.C."/>
            <person name="Hanschen E.R."/>
            <person name="Kwon T."/>
            <person name="Eng W."/>
            <person name="Kruse C.P.S."/>
            <person name="Koehler S.I."/>
            <person name="Kunde Y."/>
            <person name="Gleasner C.D."/>
            <person name="You Mak K.T."/>
            <person name="Polle J."/>
            <person name="Hovde B.T."/>
            <person name="Starkenburg S.R."/>
        </authorList>
    </citation>
    <scope>NUCLEOTIDE SEQUENCE [LARGE SCALE GENOMIC DNA]</scope>
    <source>
        <strain evidence="7 8">DOE0152z</strain>
    </source>
</reference>
<evidence type="ECO:0000256" key="1">
    <source>
        <dbReference type="ARBA" id="ARBA00009771"/>
    </source>
</evidence>
<gene>
    <name evidence="7" type="ORF">OEZ85_013131</name>
</gene>
<keyword evidence="8" id="KW-1185">Reference proteome</keyword>
<feature type="domain" description="AAA+ ATPase" evidence="5">
    <location>
        <begin position="64"/>
        <end position="348"/>
    </location>
</feature>
<keyword evidence="4" id="KW-0143">Chaperone</keyword>
<sequence>MLEELRKALEADESQALLTPTAVVERLDRVIVGQDDAKRAVAVAFRNRWRRQRVEDPEMREEISPKNLLLIGPTGCGKTEIARRLAKLAEAPFIKVEATKFTEVGYHGRDVDSIVRDLVEVALNTVKARCRRAAAKRIAEAVESHILHAILGEGASLQALHEARERYRAGELEDAIIEVNVPNSRNTGEPGGLTIQGGQASMSINIIGMFGGPGGGSRARGERRSMSVAEARPYLEEAEADRAFPAELLSKEAVRVAEQEGIVFIDEIDKIVNPSGMLRHGSDPSAEGVQRDLLPLIEGSVVSTKHGPVATDHVLFIASGAFTSAKPSDMMAELQGRLPIRVELRGLTAADFERILTEPECNMIYQQQRLLGCEGVDLVFTPAAIQEVAAIAEQINKEVENIGARRLHTVLERLVEDISFEAPDKVAAATAADGEEPAAAATAAAAAAGEDREGQSLYRHVIDREDVQQKLADLVKKQDLAKYIL</sequence>
<dbReference type="EMBL" id="CP126214">
    <property type="protein sequence ID" value="WIA16446.1"/>
    <property type="molecule type" value="Genomic_DNA"/>
</dbReference>
<evidence type="ECO:0000313" key="7">
    <source>
        <dbReference type="EMBL" id="WIA16446.1"/>
    </source>
</evidence>
<evidence type="ECO:0000259" key="5">
    <source>
        <dbReference type="SMART" id="SM00382"/>
    </source>
</evidence>
<keyword evidence="2" id="KW-0547">Nucleotide-binding</keyword>
<accession>A0ABY8U7M6</accession>
<dbReference type="Gene3D" id="3.40.50.300">
    <property type="entry name" value="P-loop containing nucleotide triphosphate hydrolases"/>
    <property type="match status" value="2"/>
</dbReference>
<dbReference type="Gene3D" id="1.10.8.60">
    <property type="match status" value="1"/>
</dbReference>
<dbReference type="NCBIfam" id="TIGR00390">
    <property type="entry name" value="hslU"/>
    <property type="match status" value="1"/>
</dbReference>
<keyword evidence="3" id="KW-0067">ATP-binding</keyword>
<evidence type="ECO:0008006" key="9">
    <source>
        <dbReference type="Google" id="ProtNLM"/>
    </source>
</evidence>
<dbReference type="NCBIfam" id="NF003544">
    <property type="entry name" value="PRK05201.1"/>
    <property type="match status" value="1"/>
</dbReference>
<comment type="similarity">
    <text evidence="1">Belongs to the ClpX chaperone family. HslU subfamily.</text>
</comment>
<dbReference type="InterPro" id="IPR003593">
    <property type="entry name" value="AAA+_ATPase"/>
</dbReference>
<evidence type="ECO:0000256" key="4">
    <source>
        <dbReference type="ARBA" id="ARBA00023186"/>
    </source>
</evidence>
<dbReference type="InterPro" id="IPR050052">
    <property type="entry name" value="ATP-dep_Clp_protease_ClpX"/>
</dbReference>